<evidence type="ECO:0000256" key="2">
    <source>
        <dbReference type="ARBA" id="ARBA00001958"/>
    </source>
</evidence>
<comment type="cofactor">
    <cofactor evidence="2">
        <name>K(+)</name>
        <dbReference type="ChEBI" id="CHEBI:29103"/>
    </cofactor>
</comment>
<feature type="domain" description="Pyruvate kinase C-terminal" evidence="19">
    <location>
        <begin position="407"/>
        <end position="508"/>
    </location>
</feature>
<feature type="compositionally biased region" description="Low complexity" evidence="17">
    <location>
        <begin position="162"/>
        <end position="173"/>
    </location>
</feature>
<dbReference type="InterPro" id="IPR015795">
    <property type="entry name" value="Pyrv_Knase_C"/>
</dbReference>
<feature type="domain" description="Pyruvate kinase barrel" evidence="18">
    <location>
        <begin position="190"/>
        <end position="375"/>
    </location>
</feature>
<dbReference type="GO" id="GO:0030955">
    <property type="term" value="F:potassium ion binding"/>
    <property type="evidence" value="ECO:0007669"/>
    <property type="project" value="UniProtKB-UniRule"/>
</dbReference>
<keyword evidence="14 20" id="KW-0670">Pyruvate</keyword>
<comment type="caution">
    <text evidence="20">The sequence shown here is derived from an EMBL/GenBank/DDBJ whole genome shotgun (WGS) entry which is preliminary data.</text>
</comment>
<evidence type="ECO:0000256" key="8">
    <source>
        <dbReference type="ARBA" id="ARBA00022723"/>
    </source>
</evidence>
<comment type="catalytic activity">
    <reaction evidence="16">
        <text>pyruvate + ATP = phosphoenolpyruvate + ADP + H(+)</text>
        <dbReference type="Rhea" id="RHEA:18157"/>
        <dbReference type="ChEBI" id="CHEBI:15361"/>
        <dbReference type="ChEBI" id="CHEBI:15378"/>
        <dbReference type="ChEBI" id="CHEBI:30616"/>
        <dbReference type="ChEBI" id="CHEBI:58702"/>
        <dbReference type="ChEBI" id="CHEBI:456216"/>
        <dbReference type="EC" id="2.7.1.40"/>
    </reaction>
</comment>
<evidence type="ECO:0000256" key="4">
    <source>
        <dbReference type="ARBA" id="ARBA00008663"/>
    </source>
</evidence>
<dbReference type="Gene3D" id="3.40.1380.20">
    <property type="entry name" value="Pyruvate kinase, C-terminal domain"/>
    <property type="match status" value="1"/>
</dbReference>
<feature type="region of interest" description="Disordered" evidence="17">
    <location>
        <begin position="141"/>
        <end position="176"/>
    </location>
</feature>
<proteinExistence type="inferred from homology"/>
<dbReference type="EMBL" id="QIBX01000022">
    <property type="protein sequence ID" value="RNL37827.1"/>
    <property type="molecule type" value="Genomic_DNA"/>
</dbReference>
<evidence type="ECO:0000313" key="20">
    <source>
        <dbReference type="EMBL" id="RNL37827.1"/>
    </source>
</evidence>
<gene>
    <name evidence="20" type="primary">pyk</name>
    <name evidence="20" type="ORF">DMP06_10140</name>
</gene>
<dbReference type="InterPro" id="IPR036918">
    <property type="entry name" value="Pyrv_Knase_C_sf"/>
</dbReference>
<dbReference type="UniPathway" id="UPA00109">
    <property type="reaction ID" value="UER00188"/>
</dbReference>
<keyword evidence="13 16" id="KW-0324">Glycolysis</keyword>
<evidence type="ECO:0000256" key="17">
    <source>
        <dbReference type="SAM" id="MobiDB-lite"/>
    </source>
</evidence>
<dbReference type="InterPro" id="IPR001697">
    <property type="entry name" value="Pyr_Knase"/>
</dbReference>
<organism evidence="20 21">
    <name type="scientific">Slackia equolifaciens</name>
    <dbReference type="NCBI Taxonomy" id="498718"/>
    <lineage>
        <taxon>Bacteria</taxon>
        <taxon>Bacillati</taxon>
        <taxon>Actinomycetota</taxon>
        <taxon>Coriobacteriia</taxon>
        <taxon>Eggerthellales</taxon>
        <taxon>Eggerthellaceae</taxon>
        <taxon>Slackia</taxon>
    </lineage>
</organism>
<evidence type="ECO:0000256" key="9">
    <source>
        <dbReference type="ARBA" id="ARBA00022741"/>
    </source>
</evidence>
<accession>A0A3N0ASH3</accession>
<comment type="similarity">
    <text evidence="4 16">Belongs to the pyruvate kinase family.</text>
</comment>
<keyword evidence="9" id="KW-0547">Nucleotide-binding</keyword>
<evidence type="ECO:0000256" key="13">
    <source>
        <dbReference type="ARBA" id="ARBA00023152"/>
    </source>
</evidence>
<feature type="compositionally biased region" description="Basic and acidic residues" evidence="17">
    <location>
        <begin position="151"/>
        <end position="161"/>
    </location>
</feature>
<dbReference type="InterPro" id="IPR015793">
    <property type="entry name" value="Pyrv_Knase_brl"/>
</dbReference>
<dbReference type="Pfam" id="PF00224">
    <property type="entry name" value="PK"/>
    <property type="match status" value="2"/>
</dbReference>
<feature type="domain" description="Pyruvate kinase barrel" evidence="18">
    <location>
        <begin position="1"/>
        <end position="141"/>
    </location>
</feature>
<evidence type="ECO:0000259" key="19">
    <source>
        <dbReference type="Pfam" id="PF02887"/>
    </source>
</evidence>
<evidence type="ECO:0000259" key="18">
    <source>
        <dbReference type="Pfam" id="PF00224"/>
    </source>
</evidence>
<evidence type="ECO:0000256" key="7">
    <source>
        <dbReference type="ARBA" id="ARBA00022679"/>
    </source>
</evidence>
<evidence type="ECO:0000256" key="15">
    <source>
        <dbReference type="NCBIfam" id="TIGR01064"/>
    </source>
</evidence>
<dbReference type="GO" id="GO:0004743">
    <property type="term" value="F:pyruvate kinase activity"/>
    <property type="evidence" value="ECO:0007669"/>
    <property type="project" value="UniProtKB-UniRule"/>
</dbReference>
<keyword evidence="8" id="KW-0479">Metal-binding</keyword>
<dbReference type="RefSeq" id="WP_123209615.1">
    <property type="nucleotide sequence ID" value="NZ_JBHTHO010000025.1"/>
</dbReference>
<comment type="subunit">
    <text evidence="5">Homotetramer.</text>
</comment>
<dbReference type="Gene3D" id="3.20.20.60">
    <property type="entry name" value="Phosphoenolpyruvate-binding domains"/>
    <property type="match status" value="2"/>
</dbReference>
<dbReference type="SUPFAM" id="SSF51621">
    <property type="entry name" value="Phosphoenolpyruvate/pyruvate domain"/>
    <property type="match status" value="1"/>
</dbReference>
<evidence type="ECO:0000256" key="6">
    <source>
        <dbReference type="ARBA" id="ARBA00012142"/>
    </source>
</evidence>
<dbReference type="InterPro" id="IPR015813">
    <property type="entry name" value="Pyrv/PenolPyrv_kinase-like_dom"/>
</dbReference>
<evidence type="ECO:0000256" key="5">
    <source>
        <dbReference type="ARBA" id="ARBA00011881"/>
    </source>
</evidence>
<dbReference type="PRINTS" id="PR01050">
    <property type="entry name" value="PYRUVTKNASE"/>
</dbReference>
<keyword evidence="21" id="KW-1185">Reference proteome</keyword>
<reference evidence="21" key="1">
    <citation type="submission" date="2018-05" db="EMBL/GenBank/DDBJ databases">
        <title>Genome Sequencing of selected type strains of the family Eggerthellaceae.</title>
        <authorList>
            <person name="Danylec N."/>
            <person name="Stoll D.A."/>
            <person name="Doetsch A."/>
            <person name="Huch M."/>
        </authorList>
    </citation>
    <scope>NUCLEOTIDE SEQUENCE [LARGE SCALE GENOMIC DNA]</scope>
    <source>
        <strain evidence="21">DSM 24851</strain>
    </source>
</reference>
<dbReference type="FunFam" id="3.20.20.60:FF:000025">
    <property type="entry name" value="Pyruvate kinase"/>
    <property type="match status" value="1"/>
</dbReference>
<evidence type="ECO:0000256" key="1">
    <source>
        <dbReference type="ARBA" id="ARBA00001946"/>
    </source>
</evidence>
<dbReference type="Pfam" id="PF02887">
    <property type="entry name" value="PK_C"/>
    <property type="match status" value="1"/>
</dbReference>
<comment type="pathway">
    <text evidence="3 16">Carbohydrate degradation; glycolysis; pyruvate from D-glyceraldehyde 3-phosphate: step 5/5.</text>
</comment>
<dbReference type="EC" id="2.7.1.40" evidence="6 15"/>
<dbReference type="GO" id="GO:0005524">
    <property type="term" value="F:ATP binding"/>
    <property type="evidence" value="ECO:0007669"/>
    <property type="project" value="UniProtKB-KW"/>
</dbReference>
<evidence type="ECO:0000256" key="11">
    <source>
        <dbReference type="ARBA" id="ARBA00022840"/>
    </source>
</evidence>
<evidence type="ECO:0000256" key="10">
    <source>
        <dbReference type="ARBA" id="ARBA00022777"/>
    </source>
</evidence>
<dbReference type="Proteomes" id="UP000269591">
    <property type="component" value="Unassembled WGS sequence"/>
</dbReference>
<dbReference type="AlphaFoldDB" id="A0A3N0ASH3"/>
<evidence type="ECO:0000313" key="21">
    <source>
        <dbReference type="Proteomes" id="UP000269591"/>
    </source>
</evidence>
<protein>
    <recommendedName>
        <fullName evidence="6 15">Pyruvate kinase</fullName>
        <ecNumber evidence="6 15">2.7.1.40</ecNumber>
    </recommendedName>
</protein>
<dbReference type="InterPro" id="IPR040442">
    <property type="entry name" value="Pyrv_kinase-like_dom_sf"/>
</dbReference>
<dbReference type="GO" id="GO:0016301">
    <property type="term" value="F:kinase activity"/>
    <property type="evidence" value="ECO:0007669"/>
    <property type="project" value="UniProtKB-KW"/>
</dbReference>
<dbReference type="InterPro" id="IPR011037">
    <property type="entry name" value="Pyrv_Knase-like_insert_dom_sf"/>
</dbReference>
<dbReference type="SUPFAM" id="SSF52935">
    <property type="entry name" value="PK C-terminal domain-like"/>
    <property type="match status" value="1"/>
</dbReference>
<keyword evidence="11" id="KW-0067">ATP-binding</keyword>
<dbReference type="NCBIfam" id="TIGR01064">
    <property type="entry name" value="pyruv_kin"/>
    <property type="match status" value="1"/>
</dbReference>
<dbReference type="GO" id="GO:0000287">
    <property type="term" value="F:magnesium ion binding"/>
    <property type="evidence" value="ECO:0007669"/>
    <property type="project" value="UniProtKB-UniRule"/>
</dbReference>
<dbReference type="SUPFAM" id="SSF50800">
    <property type="entry name" value="PK beta-barrel domain-like"/>
    <property type="match status" value="1"/>
</dbReference>
<keyword evidence="10 16" id="KW-0418">Kinase</keyword>
<evidence type="ECO:0000256" key="14">
    <source>
        <dbReference type="ARBA" id="ARBA00023317"/>
    </source>
</evidence>
<evidence type="ECO:0000256" key="12">
    <source>
        <dbReference type="ARBA" id="ARBA00022842"/>
    </source>
</evidence>
<sequence>MRRTKIICTLGPAVDSDEAVRALLEAGMNVARLNFSHGTHEEHARRIERVRRLREETRTPCAIMLDTKGPEIRTGLLKDGRPIPLRAGQTIVLTSDATADGSNGRIPQDCADLAQSLAPGAHLLIDDGLIELEVTRILPHRETCDGQSDGSNERNSSRDGRAGNANGLGNARTGRIDNANAQGNSCAVRFDIECIALNDGVLGERKSINAPGAKLPLPAVTEQDRADLLFGIDQGVDIVAASFIRDGDGVREIKQFLAEHGGADIAVVAKIEAAGALGNIHDIVREADGIMVARGDLGVEVPAYRVPRLQKEIIRLCNRESKPVITATQMLDSMISRPRPTRAEVADVANAIYDGTDCVMLSGETAQGAHPVEAVRTMASIACETEPHLFDNHEPDRCRTRVRASLAVGIAAVQTAETLVAACIIAPTVTGRTARLISNLRPRMPIYAVTPNERVMRQMLLSWGVVPLLDEVQGERRQVMANALAKVRDAGYVQPGDLAVVTTGDPNTAPEEDVRPGVPGIAPTNVMQVVQVR</sequence>
<evidence type="ECO:0000256" key="3">
    <source>
        <dbReference type="ARBA" id="ARBA00004997"/>
    </source>
</evidence>
<keyword evidence="12 16" id="KW-0460">Magnesium</keyword>
<keyword evidence="7 16" id="KW-0808">Transferase</keyword>
<dbReference type="PANTHER" id="PTHR11817">
    <property type="entry name" value="PYRUVATE KINASE"/>
    <property type="match status" value="1"/>
</dbReference>
<comment type="cofactor">
    <cofactor evidence="1">
        <name>Mg(2+)</name>
        <dbReference type="ChEBI" id="CHEBI:18420"/>
    </cofactor>
</comment>
<name>A0A3N0ASH3_9ACTN</name>
<evidence type="ECO:0000256" key="16">
    <source>
        <dbReference type="RuleBase" id="RU000504"/>
    </source>
</evidence>